<sequence length="196" mass="22408">MNIENEHLFYSGSYDGTIQLWDDRKLQSSLKTSIKHSGYVNSLCFYNNQIYSTSIDGISIFDSNNLKLISKSKQKSEILSSCHLSTGENSSHLYFSSKDGSVKIFDMNCNQVIFTLNEIDQISMNAMDCNLNRLYSCNNQGQVKEFDLENLYEIQTFETKSMNDLKNMDSSIRSCLLCENLLLLGIQSRKIKVLLL</sequence>
<feature type="repeat" description="WD" evidence="2">
    <location>
        <begin position="4"/>
        <end position="22"/>
    </location>
</feature>
<organism evidence="4">
    <name type="scientific">Naegleria gruberi</name>
    <name type="common">Amoeba</name>
    <dbReference type="NCBI Taxonomy" id="5762"/>
    <lineage>
        <taxon>Eukaryota</taxon>
        <taxon>Discoba</taxon>
        <taxon>Heterolobosea</taxon>
        <taxon>Tetramitia</taxon>
        <taxon>Eutetramitia</taxon>
        <taxon>Vahlkampfiidae</taxon>
        <taxon>Naegleria</taxon>
    </lineage>
</organism>
<dbReference type="GO" id="GO:0031931">
    <property type="term" value="C:TORC1 complex"/>
    <property type="evidence" value="ECO:0007669"/>
    <property type="project" value="InterPro"/>
</dbReference>
<dbReference type="InterPro" id="IPR037588">
    <property type="entry name" value="MLST8"/>
</dbReference>
<dbReference type="Pfam" id="PF00400">
    <property type="entry name" value="WD40"/>
    <property type="match status" value="1"/>
</dbReference>
<dbReference type="VEuPathDB" id="AmoebaDB:NAEGRDRAFT_76105"/>
<reference evidence="3 4" key="1">
    <citation type="journal article" date="2010" name="Cell">
        <title>The genome of Naegleria gruberi illuminates early eukaryotic versatility.</title>
        <authorList>
            <person name="Fritz-Laylin L.K."/>
            <person name="Prochnik S.E."/>
            <person name="Ginger M.L."/>
            <person name="Dacks J.B."/>
            <person name="Carpenter M.L."/>
            <person name="Field M.C."/>
            <person name="Kuo A."/>
            <person name="Paredez A."/>
            <person name="Chapman J."/>
            <person name="Pham J."/>
            <person name="Shu S."/>
            <person name="Neupane R."/>
            <person name="Cipriano M."/>
            <person name="Mancuso J."/>
            <person name="Tu H."/>
            <person name="Salamov A."/>
            <person name="Lindquist E."/>
            <person name="Shapiro H."/>
            <person name="Lucas S."/>
            <person name="Grigoriev I.V."/>
            <person name="Cande W.Z."/>
            <person name="Fulton C."/>
            <person name="Rokhsar D.S."/>
            <person name="Dawson S.C."/>
        </authorList>
    </citation>
    <scope>NUCLEOTIDE SEQUENCE [LARGE SCALE GENOMIC DNA]</scope>
    <source>
        <strain evidence="3 4">NEG-M</strain>
    </source>
</reference>
<dbReference type="PROSITE" id="PS50082">
    <property type="entry name" value="WD_REPEATS_2"/>
    <property type="match status" value="1"/>
</dbReference>
<evidence type="ECO:0000256" key="1">
    <source>
        <dbReference type="ARBA" id="ARBA00009890"/>
    </source>
</evidence>
<comment type="similarity">
    <text evidence="1">Belongs to the WD repeat LST8 family.</text>
</comment>
<keyword evidence="2" id="KW-0853">WD repeat</keyword>
<dbReference type="InParanoid" id="D2W3X9"/>
<dbReference type="PANTHER" id="PTHR19842:SF0">
    <property type="entry name" value="TARGET OF RAPAMYCIN COMPLEX SUBUNIT LST8"/>
    <property type="match status" value="1"/>
</dbReference>
<dbReference type="GO" id="GO:0031932">
    <property type="term" value="C:TORC2 complex"/>
    <property type="evidence" value="ECO:0007669"/>
    <property type="project" value="InterPro"/>
</dbReference>
<dbReference type="PANTHER" id="PTHR19842">
    <property type="entry name" value="G BETA-LIKE PROTEIN GBL"/>
    <property type="match status" value="1"/>
</dbReference>
<dbReference type="OrthoDB" id="9890280at2759"/>
<keyword evidence="4" id="KW-1185">Reference proteome</keyword>
<dbReference type="EMBL" id="GG738935">
    <property type="protein sequence ID" value="EFC36197.1"/>
    <property type="molecule type" value="Genomic_DNA"/>
</dbReference>
<dbReference type="InterPro" id="IPR015943">
    <property type="entry name" value="WD40/YVTN_repeat-like_dom_sf"/>
</dbReference>
<evidence type="ECO:0000313" key="4">
    <source>
        <dbReference type="Proteomes" id="UP000006671"/>
    </source>
</evidence>
<dbReference type="InterPro" id="IPR036322">
    <property type="entry name" value="WD40_repeat_dom_sf"/>
</dbReference>
<dbReference type="SUPFAM" id="SSF50978">
    <property type="entry name" value="WD40 repeat-like"/>
    <property type="match status" value="1"/>
</dbReference>
<dbReference type="GO" id="GO:0031929">
    <property type="term" value="P:TOR signaling"/>
    <property type="evidence" value="ECO:0007669"/>
    <property type="project" value="InterPro"/>
</dbReference>
<dbReference type="KEGG" id="ngr:NAEGRDRAFT_76105"/>
<accession>D2W3X9</accession>
<dbReference type="Proteomes" id="UP000006671">
    <property type="component" value="Unassembled WGS sequence"/>
</dbReference>
<name>D2W3X9_NAEGR</name>
<dbReference type="AlphaFoldDB" id="D2W3X9"/>
<gene>
    <name evidence="3" type="ORF">NAEGRDRAFT_76105</name>
</gene>
<dbReference type="STRING" id="5762.D2W3X9"/>
<protein>
    <submittedName>
        <fullName evidence="3">Predicted protein</fullName>
    </submittedName>
</protein>
<dbReference type="Gene3D" id="2.130.10.10">
    <property type="entry name" value="YVTN repeat-like/Quinoprotein amine dehydrogenase"/>
    <property type="match status" value="1"/>
</dbReference>
<evidence type="ECO:0000256" key="2">
    <source>
        <dbReference type="PROSITE-ProRule" id="PRU00221"/>
    </source>
</evidence>
<evidence type="ECO:0000313" key="3">
    <source>
        <dbReference type="EMBL" id="EFC36197.1"/>
    </source>
</evidence>
<dbReference type="InterPro" id="IPR001680">
    <property type="entry name" value="WD40_rpt"/>
</dbReference>
<dbReference type="GO" id="GO:0032956">
    <property type="term" value="P:regulation of actin cytoskeleton organization"/>
    <property type="evidence" value="ECO:0007669"/>
    <property type="project" value="TreeGrafter"/>
</dbReference>
<proteinExistence type="inferred from homology"/>
<dbReference type="RefSeq" id="XP_002668941.1">
    <property type="nucleotide sequence ID" value="XM_002668895.1"/>
</dbReference>
<dbReference type="GeneID" id="8860904"/>
<dbReference type="SMART" id="SM00320">
    <property type="entry name" value="WD40"/>
    <property type="match status" value="2"/>
</dbReference>